<dbReference type="KEGG" id="fcy:FRACYDRAFT_209656"/>
<dbReference type="Gene3D" id="3.40.50.150">
    <property type="entry name" value="Vaccinia Virus protein VP39"/>
    <property type="match status" value="1"/>
</dbReference>
<dbReference type="InParanoid" id="A0A1E7F639"/>
<keyword evidence="9" id="KW-1185">Reference proteome</keyword>
<evidence type="ECO:0000256" key="7">
    <source>
        <dbReference type="ARBA" id="ARBA00049790"/>
    </source>
</evidence>
<dbReference type="PANTHER" id="PTHR14741">
    <property type="entry name" value="S-ADENOSYLMETHIONINE-DEPENDENT METHYLTRANSFERASE RELATED"/>
    <property type="match status" value="1"/>
</dbReference>
<comment type="similarity">
    <text evidence="2">Belongs to the methyltransferase superfamily. Trimethylguanosine synthase family.</text>
</comment>
<evidence type="ECO:0000313" key="9">
    <source>
        <dbReference type="Proteomes" id="UP000095751"/>
    </source>
</evidence>
<dbReference type="SUPFAM" id="SSF53335">
    <property type="entry name" value="S-adenosyl-L-methionine-dependent methyltransferases"/>
    <property type="match status" value="1"/>
</dbReference>
<evidence type="ECO:0000256" key="3">
    <source>
        <dbReference type="ARBA" id="ARBA00047418"/>
    </source>
</evidence>
<evidence type="ECO:0000256" key="5">
    <source>
        <dbReference type="ARBA" id="ARBA00048763"/>
    </source>
</evidence>
<evidence type="ECO:0000256" key="4">
    <source>
        <dbReference type="ARBA" id="ARBA00048740"/>
    </source>
</evidence>
<comment type="catalytic activity">
    <reaction evidence="4">
        <text>a 5'-end (N(7)-methyl 5'-triphosphoguanosine)-ribonucleoside in snoRNA + S-adenosyl-L-methionine = a 5'-end (N(2),N(7)-dimethyl 5'-triphosphoguanosine)-ribonucleoside in snoRNA + S-adenosyl-L-homocysteine + H(+)</text>
        <dbReference type="Rhea" id="RHEA:78475"/>
        <dbReference type="Rhea" id="RHEA-COMP:19086"/>
        <dbReference type="Rhea" id="RHEA-COMP:19088"/>
        <dbReference type="ChEBI" id="CHEBI:15378"/>
        <dbReference type="ChEBI" id="CHEBI:57856"/>
        <dbReference type="ChEBI" id="CHEBI:59789"/>
        <dbReference type="ChEBI" id="CHEBI:156461"/>
        <dbReference type="ChEBI" id="CHEBI:172880"/>
    </reaction>
    <physiologicalReaction direction="left-to-right" evidence="4">
        <dbReference type="Rhea" id="RHEA:78476"/>
    </physiologicalReaction>
</comment>
<evidence type="ECO:0000256" key="6">
    <source>
        <dbReference type="ARBA" id="ARBA00049075"/>
    </source>
</evidence>
<dbReference type="PANTHER" id="PTHR14741:SF32">
    <property type="entry name" value="TRIMETHYLGUANOSINE SYNTHASE"/>
    <property type="match status" value="1"/>
</dbReference>
<dbReference type="OrthoDB" id="194443at2759"/>
<evidence type="ECO:0000313" key="8">
    <source>
        <dbReference type="EMBL" id="OEU13323.1"/>
    </source>
</evidence>
<organism evidence="8 9">
    <name type="scientific">Fragilariopsis cylindrus CCMP1102</name>
    <dbReference type="NCBI Taxonomy" id="635003"/>
    <lineage>
        <taxon>Eukaryota</taxon>
        <taxon>Sar</taxon>
        <taxon>Stramenopiles</taxon>
        <taxon>Ochrophyta</taxon>
        <taxon>Bacillariophyta</taxon>
        <taxon>Bacillariophyceae</taxon>
        <taxon>Bacillariophycidae</taxon>
        <taxon>Bacillariales</taxon>
        <taxon>Bacillariaceae</taxon>
        <taxon>Fragilariopsis</taxon>
    </lineage>
</organism>
<dbReference type="EMBL" id="KV784361">
    <property type="protein sequence ID" value="OEU13323.1"/>
    <property type="molecule type" value="Genomic_DNA"/>
</dbReference>
<protein>
    <recommendedName>
        <fullName evidence="1">Trimethylguanosine synthase</fullName>
    </recommendedName>
    <alternativeName>
        <fullName evidence="7">Cap-specific guanine-N(2) methyltransferase</fullName>
    </alternativeName>
</protein>
<sequence>MEVTGHSVENFRPLPNGDCGDGICNPYDNNEVPDKFWSQRRRLFKLFDEGIQLDKESWFSVTPEAIANHISSHLVNNCEDTIVLDPFVGCGGNAIAFARLDEVKLVVCVDKDRSKLLKAAHNAAIYGIPPEKINMSTTSKEFKIGGVELLPDNIDVIFLSPPWGGMDYAKVGKRNYTLRCIKIDGIEENTTLDGDDLLNKAADALGKGAPIGLFLPKNINGISLGRSVLRAGYDCPMVMEKNVLNGKLKTVTAYVGL</sequence>
<evidence type="ECO:0000256" key="2">
    <source>
        <dbReference type="ARBA" id="ARBA00025783"/>
    </source>
</evidence>
<comment type="catalytic activity">
    <reaction evidence="3">
        <text>a 5'-end (N(2),N(7)-dimethyl 5'-triphosphoguanosine)-ribonucleoside in snoRNA + S-adenosyl-L-methionine = a 5'-end (N(2),N(2),N(7)-trimethyl 5'-triphosphoguanosine)-ribonucleoside in snoRNA + S-adenosyl-L-homocysteine + H(+)</text>
        <dbReference type="Rhea" id="RHEA:78507"/>
        <dbReference type="Rhea" id="RHEA-COMP:19088"/>
        <dbReference type="Rhea" id="RHEA-COMP:19090"/>
        <dbReference type="ChEBI" id="CHEBI:15378"/>
        <dbReference type="ChEBI" id="CHEBI:57856"/>
        <dbReference type="ChEBI" id="CHEBI:59789"/>
        <dbReference type="ChEBI" id="CHEBI:167623"/>
        <dbReference type="ChEBI" id="CHEBI:172880"/>
    </reaction>
    <physiologicalReaction direction="left-to-right" evidence="3">
        <dbReference type="Rhea" id="RHEA:78508"/>
    </physiologicalReaction>
</comment>
<comment type="catalytic activity">
    <reaction evidence="6">
        <text>a 5'-end (N(7)-methyl 5'-triphosphoguanosine)-ribonucleoside in snRNA + S-adenosyl-L-methionine = a 5'-end (N(2),N(7)-dimethyl 5'-triphosphoguanosine)-ribonucleoside in snRNA + S-adenosyl-L-homocysteine + H(+)</text>
        <dbReference type="Rhea" id="RHEA:78471"/>
        <dbReference type="Rhea" id="RHEA-COMP:19085"/>
        <dbReference type="Rhea" id="RHEA-COMP:19087"/>
        <dbReference type="ChEBI" id="CHEBI:15378"/>
        <dbReference type="ChEBI" id="CHEBI:57856"/>
        <dbReference type="ChEBI" id="CHEBI:59789"/>
        <dbReference type="ChEBI" id="CHEBI:156461"/>
        <dbReference type="ChEBI" id="CHEBI:172880"/>
    </reaction>
    <physiologicalReaction direction="left-to-right" evidence="6">
        <dbReference type="Rhea" id="RHEA:78472"/>
    </physiologicalReaction>
</comment>
<comment type="catalytic activity">
    <reaction evidence="5">
        <text>a 5'-end (N(2),N(7)-dimethyl 5'-triphosphoguanosine)-ribonucleoside in snRNA + S-adenosyl-L-methionine = a 5'-end (N(2),N(2),N(7)-trimethyl 5'-triphosphoguanosine)-ribonucleoside in snRNA + S-adenosyl-L-homocysteine + H(+)</text>
        <dbReference type="Rhea" id="RHEA:78479"/>
        <dbReference type="Rhea" id="RHEA-COMP:19087"/>
        <dbReference type="Rhea" id="RHEA-COMP:19089"/>
        <dbReference type="ChEBI" id="CHEBI:15378"/>
        <dbReference type="ChEBI" id="CHEBI:57856"/>
        <dbReference type="ChEBI" id="CHEBI:59789"/>
        <dbReference type="ChEBI" id="CHEBI:167623"/>
        <dbReference type="ChEBI" id="CHEBI:172880"/>
    </reaction>
    <physiologicalReaction direction="left-to-right" evidence="5">
        <dbReference type="Rhea" id="RHEA:78480"/>
    </physiologicalReaction>
</comment>
<accession>A0A1E7F639</accession>
<evidence type="ECO:0000256" key="1">
    <source>
        <dbReference type="ARBA" id="ARBA00018517"/>
    </source>
</evidence>
<name>A0A1E7F639_9STRA</name>
<dbReference type="AlphaFoldDB" id="A0A1E7F639"/>
<dbReference type="Proteomes" id="UP000095751">
    <property type="component" value="Unassembled WGS sequence"/>
</dbReference>
<reference evidence="8 9" key="1">
    <citation type="submission" date="2016-09" db="EMBL/GenBank/DDBJ databases">
        <title>Extensive genetic diversity and differential bi-allelic expression allows diatom success in the polar Southern Ocean.</title>
        <authorList>
            <consortium name="DOE Joint Genome Institute"/>
            <person name="Mock T."/>
            <person name="Otillar R.P."/>
            <person name="Strauss J."/>
            <person name="Dupont C."/>
            <person name="Frickenhaus S."/>
            <person name="Maumus F."/>
            <person name="Mcmullan M."/>
            <person name="Sanges R."/>
            <person name="Schmutz J."/>
            <person name="Toseland A."/>
            <person name="Valas R."/>
            <person name="Veluchamy A."/>
            <person name="Ward B.J."/>
            <person name="Allen A."/>
            <person name="Barry K."/>
            <person name="Falciatore A."/>
            <person name="Ferrante M."/>
            <person name="Fortunato A.E."/>
            <person name="Gloeckner G."/>
            <person name="Gruber A."/>
            <person name="Hipkin R."/>
            <person name="Janech M."/>
            <person name="Kroth P."/>
            <person name="Leese F."/>
            <person name="Lindquist E."/>
            <person name="Lyon B.R."/>
            <person name="Martin J."/>
            <person name="Mayer C."/>
            <person name="Parker M."/>
            <person name="Quesneville H."/>
            <person name="Raymond J."/>
            <person name="Uhlig C."/>
            <person name="Valentin K.U."/>
            <person name="Worden A.Z."/>
            <person name="Armbrust E.V."/>
            <person name="Bowler C."/>
            <person name="Green B."/>
            <person name="Moulton V."/>
            <person name="Van Oosterhout C."/>
            <person name="Grigoriev I."/>
        </authorList>
    </citation>
    <scope>NUCLEOTIDE SEQUENCE [LARGE SCALE GENOMIC DNA]</scope>
    <source>
        <strain evidence="8 9">CCMP1102</strain>
    </source>
</reference>
<dbReference type="Pfam" id="PF09445">
    <property type="entry name" value="Methyltransf_15"/>
    <property type="match status" value="1"/>
</dbReference>
<dbReference type="GO" id="GO:0071164">
    <property type="term" value="F:RNA cap trimethylguanosine synthase activity"/>
    <property type="evidence" value="ECO:0007669"/>
    <property type="project" value="TreeGrafter"/>
</dbReference>
<proteinExistence type="inferred from homology"/>
<dbReference type="InterPro" id="IPR029063">
    <property type="entry name" value="SAM-dependent_MTases_sf"/>
</dbReference>
<gene>
    <name evidence="8" type="ORF">FRACYDRAFT_209656</name>
</gene>
<dbReference type="GO" id="GO:0005634">
    <property type="term" value="C:nucleus"/>
    <property type="evidence" value="ECO:0007669"/>
    <property type="project" value="TreeGrafter"/>
</dbReference>
<dbReference type="InterPro" id="IPR019012">
    <property type="entry name" value="RNA_cap_Gua-N2-MeTrfase"/>
</dbReference>